<comment type="caution">
    <text evidence="2">The sequence shown here is derived from an EMBL/GenBank/DDBJ whole genome shotgun (WGS) entry which is preliminary data.</text>
</comment>
<dbReference type="Proteomes" id="UP000692954">
    <property type="component" value="Unassembled WGS sequence"/>
</dbReference>
<feature type="region of interest" description="Disordered" evidence="1">
    <location>
        <begin position="331"/>
        <end position="360"/>
    </location>
</feature>
<reference evidence="2" key="1">
    <citation type="submission" date="2021-01" db="EMBL/GenBank/DDBJ databases">
        <authorList>
            <consortium name="Genoscope - CEA"/>
            <person name="William W."/>
        </authorList>
    </citation>
    <scope>NUCLEOTIDE SEQUENCE</scope>
</reference>
<protein>
    <submittedName>
        <fullName evidence="2">Uncharacterized protein</fullName>
    </submittedName>
</protein>
<name>A0A8S1Q2H2_9CILI</name>
<dbReference type="OrthoDB" id="294894at2759"/>
<feature type="compositionally biased region" description="Polar residues" evidence="1">
    <location>
        <begin position="350"/>
        <end position="360"/>
    </location>
</feature>
<evidence type="ECO:0000313" key="2">
    <source>
        <dbReference type="EMBL" id="CAD8109421.1"/>
    </source>
</evidence>
<sequence length="670" mass="80174">MMDNSYDYWFSKYDSESFEKDFVKVPYNEFLNQLIVNPDFNLLPNEPKLSLDNGHKALQQTLQTNHQIISTFFLPMLDNSRENFLRWVKSVIAFIDCEKMYSIMFWNLSNIPNFLEYRLYASFIRLYKFLISLNQNVIQTKSLTTEQIRLSNNVTIKTLAERYKDALYVSLDELIKLQRQMLKVLKPLVSQKPTLLGKIYYFIYHMYDKPIIQLRKDLDLQFGQLEYQWVKKILAENQLAIKYIDAYLNDDKQTYSNKDQFLFEDSQIIKQLLTSNKQENLYKVDPQDKALLENSKKIQFLNNLDNKCKRRNHDEKPSVFVQNYSFVSESMKSSGENKSKTYVNDEAPKQQKQNSTQSTLTTEQSMFVHYSTNNPNHMHNSVLGFLANDFIHIEKQHQQELKTNSLPKRIQHDDSIKLNDDLVEFISKADSQIVAIKDEDITLEDNYRRKRYRIKINKKMEENESPDIYRKQTMNSLNQQENNEEELRKVRARRLLEEQNQFFYEKLRYAGNQDNELPTVKDKDLFRYSFEDSMSEDQESDEEIKNKQEQFKQNKVIVPKNYSQNTQGIIFEKFRQYSGDSIKVGNNKKKYFLNRLFHMDENSLRISGKSLALDFEERKWELLKQAVLSKMFMKEENYALDFDEPTTLVINREYNYKQKLKNNYDKYQNF</sequence>
<feature type="compositionally biased region" description="Polar residues" evidence="1">
    <location>
        <begin position="331"/>
        <end position="342"/>
    </location>
</feature>
<evidence type="ECO:0000256" key="1">
    <source>
        <dbReference type="SAM" id="MobiDB-lite"/>
    </source>
</evidence>
<gene>
    <name evidence="2" type="ORF">PSON_ATCC_30995.1.T0930166</name>
</gene>
<accession>A0A8S1Q2H2</accession>
<dbReference type="EMBL" id="CAJJDN010000093">
    <property type="protein sequence ID" value="CAD8109421.1"/>
    <property type="molecule type" value="Genomic_DNA"/>
</dbReference>
<organism evidence="2 3">
    <name type="scientific">Paramecium sonneborni</name>
    <dbReference type="NCBI Taxonomy" id="65129"/>
    <lineage>
        <taxon>Eukaryota</taxon>
        <taxon>Sar</taxon>
        <taxon>Alveolata</taxon>
        <taxon>Ciliophora</taxon>
        <taxon>Intramacronucleata</taxon>
        <taxon>Oligohymenophorea</taxon>
        <taxon>Peniculida</taxon>
        <taxon>Parameciidae</taxon>
        <taxon>Paramecium</taxon>
    </lineage>
</organism>
<dbReference type="AlphaFoldDB" id="A0A8S1Q2H2"/>
<evidence type="ECO:0000313" key="3">
    <source>
        <dbReference type="Proteomes" id="UP000692954"/>
    </source>
</evidence>
<proteinExistence type="predicted"/>
<keyword evidence="3" id="KW-1185">Reference proteome</keyword>